<feature type="region of interest" description="Disordered" evidence="3">
    <location>
        <begin position="1010"/>
        <end position="1043"/>
    </location>
</feature>
<dbReference type="OrthoDB" id="755951at2759"/>
<dbReference type="NCBIfam" id="TIGR01484">
    <property type="entry name" value="HAD-SF-IIB"/>
    <property type="match status" value="1"/>
</dbReference>
<dbReference type="InterPro" id="IPR036412">
    <property type="entry name" value="HAD-like_sf"/>
</dbReference>
<dbReference type="InterPro" id="IPR003337">
    <property type="entry name" value="Trehalose_PPase"/>
</dbReference>
<keyword evidence="4" id="KW-0808">Transferase</keyword>
<dbReference type="PANTHER" id="PTHR10788:SF123">
    <property type="entry name" value="TREHALOSE-PHOSPHATASE"/>
    <property type="match status" value="1"/>
</dbReference>
<dbReference type="AlphaFoldDB" id="A0A1Y2HIK7"/>
<dbReference type="CDD" id="cd03788">
    <property type="entry name" value="GT20_TPS"/>
    <property type="match status" value="1"/>
</dbReference>
<sequence length="1132" mass="120656">MSPLSLSSANAAAATTSASPAKPPPRILHLLHVLPVQAVLLDLPQDAKLSGASLHYSTTTGTHAPPTPGSPSGSRRHSRASTFSSTSLPATASSAPAAPPQEATASHSANAVAAAAAAALLGKQESTIRASALVQALGEIQARRNDERLGTLKLLHPRSAHQKPTAAATAAAAAAAAAPVATSKKWGIAARRGHSALYAGIQSLAGRAHAPAMVDPNNPESASAAATGAAAAGSGYKEAKEGPVHECVFIGTLGPVVDKHGRLVENYVLTEADKIELTSMLWDQQKCVPIFLDHDTAVSHYEGYCKATLWPLFHYVLWDGATDGRKELKDWDSYTRVNQTFAAIAAKHYVPGDLVWVHDYHLLLTPSMLRTQLLTAHPTDDSISHSAPIGLFIHTPFPSSEIFRCLTKRTPLLEGILGASLVGFQTYSYARHFVSCCTRVLGLESSPTGVDFHGHHVAIGIFPIGIDAARTEEKRTLPSVLDKTCALRDMYAGKKIIVGRDKLDSMRGVIQKLKAFSTFLDQFPSWRGKVVLVQVTSPTTTGGQLMMSQGRTPGGGKLEAKVSELVAQINSRFGSLDYMPVHHIHRAIAQDEFYALLTVADVGLITSLRDGMNTTAHEFCLCQQDAQSPLILSEFTGCASSLAGAILVNPWDFAGVAMAINDALTMTREEKYARHSQMMDHVTRYTAPKWARAFTRALTGTALRLLKMGGPGGAALDAHTTPFLDRGKCFEAYTEVGHARTSEGKRRMRLLCFDYDGTLSPIVKVPEMARPTPELIEALTALCRDPLNLVFIISGRDQATLEEWLGHVPGLGMSAEHGSSLKYPHGPWLDLTEELQGDDPSVWKSEVVDVFNFFTERTPGSFVEHKRHSVTWHYRLADPSFGAFQAKECQNHLESALLSKRPLELLVGKKNIEIRLASVNKGNIVKRLLATAAPKDAVIDFVFAVGDDKTDMDMFRALHRGDSADSSTSPTSPKSPLAAAAADALFMAEEPPSMAPTTVALTPTASPTAALFPSTTATSTGTAAAGTTKGNKSDDEATDSDEQTWWPASSWTVQVGPSNMKTVADWHVIAPYQVIDLIREWSGLPRVGGSSPTPGAGVGATKAGQSTAAAAAAGEAASKGGSPVERVNVSEA</sequence>
<proteinExistence type="inferred from homology"/>
<dbReference type="GO" id="GO:0005946">
    <property type="term" value="C:alpha,alpha-trehalose-phosphate synthase complex (UDP-forming)"/>
    <property type="evidence" value="ECO:0007669"/>
    <property type="project" value="TreeGrafter"/>
</dbReference>
<protein>
    <submittedName>
        <fullName evidence="4">Glycosyltransferase family 20-domain-containing protein</fullName>
    </submittedName>
</protein>
<name>A0A1Y2HIK7_9FUNG</name>
<dbReference type="PANTHER" id="PTHR10788">
    <property type="entry name" value="TREHALOSE-6-PHOSPHATE SYNTHASE"/>
    <property type="match status" value="1"/>
</dbReference>
<dbReference type="Gene3D" id="3.30.70.1020">
    <property type="entry name" value="Trehalose-6-phosphate phosphatase related protein, domain 2"/>
    <property type="match status" value="1"/>
</dbReference>
<dbReference type="Proteomes" id="UP000193411">
    <property type="component" value="Unassembled WGS sequence"/>
</dbReference>
<dbReference type="EMBL" id="MCFL01000035">
    <property type="protein sequence ID" value="ORZ33533.1"/>
    <property type="molecule type" value="Genomic_DNA"/>
</dbReference>
<feature type="compositionally biased region" description="Low complexity" evidence="3">
    <location>
        <begin position="1010"/>
        <end position="1028"/>
    </location>
</feature>
<dbReference type="GO" id="GO:0005829">
    <property type="term" value="C:cytosol"/>
    <property type="evidence" value="ECO:0007669"/>
    <property type="project" value="TreeGrafter"/>
</dbReference>
<dbReference type="STRING" id="765915.A0A1Y2HIK7"/>
<dbReference type="NCBIfam" id="TIGR00685">
    <property type="entry name" value="T6PP"/>
    <property type="match status" value="1"/>
</dbReference>
<dbReference type="InterPro" id="IPR001830">
    <property type="entry name" value="Glyco_trans_20"/>
</dbReference>
<evidence type="ECO:0000256" key="1">
    <source>
        <dbReference type="ARBA" id="ARBA00005409"/>
    </source>
</evidence>
<feature type="region of interest" description="Disordered" evidence="3">
    <location>
        <begin position="55"/>
        <end position="106"/>
    </location>
</feature>
<dbReference type="GO" id="GO:0003825">
    <property type="term" value="F:alpha,alpha-trehalose-phosphate synthase (UDP-forming) activity"/>
    <property type="evidence" value="ECO:0007669"/>
    <property type="project" value="TreeGrafter"/>
</dbReference>
<evidence type="ECO:0000313" key="5">
    <source>
        <dbReference type="Proteomes" id="UP000193411"/>
    </source>
</evidence>
<gene>
    <name evidence="4" type="ORF">BCR44DRAFT_1501204</name>
</gene>
<comment type="similarity">
    <text evidence="1">In the N-terminal section; belongs to the glycosyltransferase 20 family.</text>
</comment>
<organism evidence="4 5">
    <name type="scientific">Catenaria anguillulae PL171</name>
    <dbReference type="NCBI Taxonomy" id="765915"/>
    <lineage>
        <taxon>Eukaryota</taxon>
        <taxon>Fungi</taxon>
        <taxon>Fungi incertae sedis</taxon>
        <taxon>Blastocladiomycota</taxon>
        <taxon>Blastocladiomycetes</taxon>
        <taxon>Blastocladiales</taxon>
        <taxon>Catenariaceae</taxon>
        <taxon>Catenaria</taxon>
    </lineage>
</organism>
<comment type="caution">
    <text evidence="4">The sequence shown here is derived from an EMBL/GenBank/DDBJ whole genome shotgun (WGS) entry which is preliminary data.</text>
</comment>
<keyword evidence="5" id="KW-1185">Reference proteome</keyword>
<feature type="region of interest" description="Disordered" evidence="3">
    <location>
        <begin position="1088"/>
        <end position="1132"/>
    </location>
</feature>
<dbReference type="SUPFAM" id="SSF56784">
    <property type="entry name" value="HAD-like"/>
    <property type="match status" value="1"/>
</dbReference>
<dbReference type="SUPFAM" id="SSF53756">
    <property type="entry name" value="UDP-Glycosyltransferase/glycogen phosphorylase"/>
    <property type="match status" value="1"/>
</dbReference>
<accession>A0A1Y2HIK7</accession>
<dbReference type="Gene3D" id="3.40.50.1000">
    <property type="entry name" value="HAD superfamily/HAD-like"/>
    <property type="match status" value="1"/>
</dbReference>
<dbReference type="GO" id="GO:0005992">
    <property type="term" value="P:trehalose biosynthetic process"/>
    <property type="evidence" value="ECO:0007669"/>
    <property type="project" value="InterPro"/>
</dbReference>
<dbReference type="Gene3D" id="3.40.50.2000">
    <property type="entry name" value="Glycogen Phosphorylase B"/>
    <property type="match status" value="2"/>
</dbReference>
<evidence type="ECO:0000313" key="4">
    <source>
        <dbReference type="EMBL" id="ORZ33533.1"/>
    </source>
</evidence>
<dbReference type="InterPro" id="IPR023214">
    <property type="entry name" value="HAD_sf"/>
</dbReference>
<dbReference type="CDD" id="cd01627">
    <property type="entry name" value="HAD_TPP"/>
    <property type="match status" value="1"/>
</dbReference>
<evidence type="ECO:0000256" key="2">
    <source>
        <dbReference type="ARBA" id="ARBA00006330"/>
    </source>
</evidence>
<dbReference type="Pfam" id="PF00982">
    <property type="entry name" value="Glyco_transf_20"/>
    <property type="match status" value="1"/>
</dbReference>
<dbReference type="InterPro" id="IPR006379">
    <property type="entry name" value="HAD-SF_hydro_IIB"/>
</dbReference>
<comment type="similarity">
    <text evidence="2">In the C-terminal section; belongs to the trehalose phosphatase family.</text>
</comment>
<dbReference type="GO" id="GO:0004805">
    <property type="term" value="F:trehalose-phosphatase activity"/>
    <property type="evidence" value="ECO:0007669"/>
    <property type="project" value="TreeGrafter"/>
</dbReference>
<feature type="compositionally biased region" description="Low complexity" evidence="3">
    <location>
        <begin position="80"/>
        <end position="106"/>
    </location>
</feature>
<dbReference type="Pfam" id="PF02358">
    <property type="entry name" value="Trehalose_PPase"/>
    <property type="match status" value="1"/>
</dbReference>
<reference evidence="4 5" key="1">
    <citation type="submission" date="2016-07" db="EMBL/GenBank/DDBJ databases">
        <title>Pervasive Adenine N6-methylation of Active Genes in Fungi.</title>
        <authorList>
            <consortium name="DOE Joint Genome Institute"/>
            <person name="Mondo S.J."/>
            <person name="Dannebaum R.O."/>
            <person name="Kuo R.C."/>
            <person name="Labutti K."/>
            <person name="Haridas S."/>
            <person name="Kuo A."/>
            <person name="Salamov A."/>
            <person name="Ahrendt S.R."/>
            <person name="Lipzen A."/>
            <person name="Sullivan W."/>
            <person name="Andreopoulos W.B."/>
            <person name="Clum A."/>
            <person name="Lindquist E."/>
            <person name="Daum C."/>
            <person name="Ramamoorthy G.K."/>
            <person name="Gryganskyi A."/>
            <person name="Culley D."/>
            <person name="Magnuson J.K."/>
            <person name="James T.Y."/>
            <person name="O'Malley M.A."/>
            <person name="Stajich J.E."/>
            <person name="Spatafora J.W."/>
            <person name="Visel A."/>
            <person name="Grigoriev I.V."/>
        </authorList>
    </citation>
    <scope>NUCLEOTIDE SEQUENCE [LARGE SCALE GENOMIC DNA]</scope>
    <source>
        <strain evidence="4 5">PL171</strain>
    </source>
</reference>
<dbReference type="FunFam" id="3.40.50.2000:FF:000036">
    <property type="entry name" value="Alpha,alpha-trehalose-phosphate synthase subunit Tps2"/>
    <property type="match status" value="1"/>
</dbReference>
<feature type="compositionally biased region" description="Low complexity" evidence="3">
    <location>
        <begin position="1099"/>
        <end position="1121"/>
    </location>
</feature>
<evidence type="ECO:0000256" key="3">
    <source>
        <dbReference type="SAM" id="MobiDB-lite"/>
    </source>
</evidence>